<sequence>MLPQNAVKLLFLSIVCLLLFSDVVAGRKRTRPPSRSPSPVKKIGNRVRSGVSSAFKSYKRTGAASSSRGDASTSRSDASTSRSRTTRKEVDLPMDYAVIDFEDNLYNTLYQWHHYKGDDDLLPRRVSEQKVKLEKAVKNDICRGNPYGGANLCAQALTELQRIPRNFRGPCGEAFAGICHNWPWNQGCKCSLLMKDQESMHHRDGSPTATVRRIGGRVYPLNQCVQAVHPEDYADAYNQADQYLNPT</sequence>
<dbReference type="Proteomes" id="UP001152759">
    <property type="component" value="Chromosome 6"/>
</dbReference>
<feature type="compositionally biased region" description="Low complexity" evidence="1">
    <location>
        <begin position="60"/>
        <end position="83"/>
    </location>
</feature>
<dbReference type="AlphaFoldDB" id="A0A9P0AGP5"/>
<reference evidence="3" key="1">
    <citation type="submission" date="2021-12" db="EMBL/GenBank/DDBJ databases">
        <authorList>
            <person name="King R."/>
        </authorList>
    </citation>
    <scope>NUCLEOTIDE SEQUENCE</scope>
</reference>
<dbReference type="EMBL" id="OU963867">
    <property type="protein sequence ID" value="CAH0391183.1"/>
    <property type="molecule type" value="Genomic_DNA"/>
</dbReference>
<evidence type="ECO:0000256" key="1">
    <source>
        <dbReference type="SAM" id="MobiDB-lite"/>
    </source>
</evidence>
<keyword evidence="4" id="KW-1185">Reference proteome</keyword>
<feature type="signal peptide" evidence="2">
    <location>
        <begin position="1"/>
        <end position="25"/>
    </location>
</feature>
<organism evidence="3 4">
    <name type="scientific">Bemisia tabaci</name>
    <name type="common">Sweetpotato whitefly</name>
    <name type="synonym">Aleurodes tabaci</name>
    <dbReference type="NCBI Taxonomy" id="7038"/>
    <lineage>
        <taxon>Eukaryota</taxon>
        <taxon>Metazoa</taxon>
        <taxon>Ecdysozoa</taxon>
        <taxon>Arthropoda</taxon>
        <taxon>Hexapoda</taxon>
        <taxon>Insecta</taxon>
        <taxon>Pterygota</taxon>
        <taxon>Neoptera</taxon>
        <taxon>Paraneoptera</taxon>
        <taxon>Hemiptera</taxon>
        <taxon>Sternorrhyncha</taxon>
        <taxon>Aleyrodoidea</taxon>
        <taxon>Aleyrodidae</taxon>
        <taxon>Aleyrodinae</taxon>
        <taxon>Bemisia</taxon>
    </lineage>
</organism>
<protein>
    <recommendedName>
        <fullName evidence="5">Secreted protein</fullName>
    </recommendedName>
</protein>
<evidence type="ECO:0000313" key="4">
    <source>
        <dbReference type="Proteomes" id="UP001152759"/>
    </source>
</evidence>
<keyword evidence="2" id="KW-0732">Signal</keyword>
<accession>A0A9P0AGP5</accession>
<name>A0A9P0AGP5_BEMTA</name>
<feature type="chain" id="PRO_5040283299" description="Secreted protein" evidence="2">
    <location>
        <begin position="26"/>
        <end position="247"/>
    </location>
</feature>
<evidence type="ECO:0008006" key="5">
    <source>
        <dbReference type="Google" id="ProtNLM"/>
    </source>
</evidence>
<evidence type="ECO:0000313" key="3">
    <source>
        <dbReference type="EMBL" id="CAH0391183.1"/>
    </source>
</evidence>
<feature type="region of interest" description="Disordered" evidence="1">
    <location>
        <begin position="58"/>
        <end position="87"/>
    </location>
</feature>
<gene>
    <name evidence="3" type="ORF">BEMITA_LOCUS9829</name>
</gene>
<proteinExistence type="predicted"/>
<evidence type="ECO:0000256" key="2">
    <source>
        <dbReference type="SAM" id="SignalP"/>
    </source>
</evidence>